<reference evidence="2" key="2">
    <citation type="submission" date="2023-05" db="EMBL/GenBank/DDBJ databases">
        <authorList>
            <person name="Fouks B."/>
        </authorList>
    </citation>
    <scope>NUCLEOTIDE SEQUENCE</scope>
    <source>
        <strain evidence="2">Stay&amp;Tobe</strain>
        <tissue evidence="2">Testes</tissue>
    </source>
</reference>
<reference evidence="2" key="1">
    <citation type="journal article" date="2023" name="IScience">
        <title>Live-bearing cockroach genome reveals convergent evolutionary mechanisms linked to viviparity in insects and beyond.</title>
        <authorList>
            <person name="Fouks B."/>
            <person name="Harrison M.C."/>
            <person name="Mikhailova A.A."/>
            <person name="Marchal E."/>
            <person name="English S."/>
            <person name="Carruthers M."/>
            <person name="Jennings E.C."/>
            <person name="Chiamaka E.L."/>
            <person name="Frigard R.A."/>
            <person name="Pippel M."/>
            <person name="Attardo G.M."/>
            <person name="Benoit J.B."/>
            <person name="Bornberg-Bauer E."/>
            <person name="Tobe S.S."/>
        </authorList>
    </citation>
    <scope>NUCLEOTIDE SEQUENCE</scope>
    <source>
        <strain evidence="2">Stay&amp;Tobe</strain>
    </source>
</reference>
<comment type="caution">
    <text evidence="2">The sequence shown here is derived from an EMBL/GenBank/DDBJ whole genome shotgun (WGS) entry which is preliminary data.</text>
</comment>
<gene>
    <name evidence="2" type="ORF">L9F63_004605</name>
</gene>
<dbReference type="EMBL" id="JASPKZ010008378">
    <property type="protein sequence ID" value="KAJ9579768.1"/>
    <property type="molecule type" value="Genomic_DNA"/>
</dbReference>
<keyword evidence="1" id="KW-0472">Membrane</keyword>
<feature type="transmembrane region" description="Helical" evidence="1">
    <location>
        <begin position="32"/>
        <end position="57"/>
    </location>
</feature>
<keyword evidence="1" id="KW-0812">Transmembrane</keyword>
<evidence type="ECO:0000313" key="2">
    <source>
        <dbReference type="EMBL" id="KAJ9579768.1"/>
    </source>
</evidence>
<keyword evidence="3" id="KW-1185">Reference proteome</keyword>
<proteinExistence type="predicted"/>
<protein>
    <submittedName>
        <fullName evidence="2">Uncharacterized protein</fullName>
    </submittedName>
</protein>
<dbReference type="Proteomes" id="UP001233999">
    <property type="component" value="Unassembled WGS sequence"/>
</dbReference>
<organism evidence="2 3">
    <name type="scientific">Diploptera punctata</name>
    <name type="common">Pacific beetle cockroach</name>
    <dbReference type="NCBI Taxonomy" id="6984"/>
    <lineage>
        <taxon>Eukaryota</taxon>
        <taxon>Metazoa</taxon>
        <taxon>Ecdysozoa</taxon>
        <taxon>Arthropoda</taxon>
        <taxon>Hexapoda</taxon>
        <taxon>Insecta</taxon>
        <taxon>Pterygota</taxon>
        <taxon>Neoptera</taxon>
        <taxon>Polyneoptera</taxon>
        <taxon>Dictyoptera</taxon>
        <taxon>Blattodea</taxon>
        <taxon>Blaberoidea</taxon>
        <taxon>Blaberidae</taxon>
        <taxon>Diplopterinae</taxon>
        <taxon>Diploptera</taxon>
    </lineage>
</organism>
<evidence type="ECO:0000256" key="1">
    <source>
        <dbReference type="SAM" id="Phobius"/>
    </source>
</evidence>
<accession>A0AAD7ZFS0</accession>
<dbReference type="AlphaFoldDB" id="A0AAD7ZFS0"/>
<keyword evidence="1" id="KW-1133">Transmembrane helix</keyword>
<name>A0AAD7ZFS0_DIPPU</name>
<sequence length="59" mass="6728">MDVTLGHRIFTFESYLRTGRLMGGVCRSMRPVCVCVCVYVCVCVCVCVWINIIAWTIHN</sequence>
<evidence type="ECO:0000313" key="3">
    <source>
        <dbReference type="Proteomes" id="UP001233999"/>
    </source>
</evidence>